<evidence type="ECO:0000259" key="1">
    <source>
        <dbReference type="Pfam" id="PF22936"/>
    </source>
</evidence>
<protein>
    <recommendedName>
        <fullName evidence="1">Retrovirus-related Pol polyprotein from transposon TNT 1-94-like beta-barrel domain-containing protein</fullName>
    </recommendedName>
</protein>
<evidence type="ECO:0000313" key="2">
    <source>
        <dbReference type="EMBL" id="RDX99786.1"/>
    </source>
</evidence>
<dbReference type="OrthoDB" id="2015125at2759"/>
<dbReference type="Pfam" id="PF22936">
    <property type="entry name" value="Pol_BBD"/>
    <property type="match status" value="1"/>
</dbReference>
<comment type="caution">
    <text evidence="2">The sequence shown here is derived from an EMBL/GenBank/DDBJ whole genome shotgun (WGS) entry which is preliminary data.</text>
</comment>
<dbReference type="InterPro" id="IPR054722">
    <property type="entry name" value="PolX-like_BBD"/>
</dbReference>
<feature type="non-terminal residue" evidence="2">
    <location>
        <position position="1"/>
    </location>
</feature>
<organism evidence="2 3">
    <name type="scientific">Mucuna pruriens</name>
    <name type="common">Velvet bean</name>
    <name type="synonym">Dolichos pruriens</name>
    <dbReference type="NCBI Taxonomy" id="157652"/>
    <lineage>
        <taxon>Eukaryota</taxon>
        <taxon>Viridiplantae</taxon>
        <taxon>Streptophyta</taxon>
        <taxon>Embryophyta</taxon>
        <taxon>Tracheophyta</taxon>
        <taxon>Spermatophyta</taxon>
        <taxon>Magnoliopsida</taxon>
        <taxon>eudicotyledons</taxon>
        <taxon>Gunneridae</taxon>
        <taxon>Pentapetalae</taxon>
        <taxon>rosids</taxon>
        <taxon>fabids</taxon>
        <taxon>Fabales</taxon>
        <taxon>Fabaceae</taxon>
        <taxon>Papilionoideae</taxon>
        <taxon>50 kb inversion clade</taxon>
        <taxon>NPAAA clade</taxon>
        <taxon>indigoferoid/millettioid clade</taxon>
        <taxon>Phaseoleae</taxon>
        <taxon>Mucuna</taxon>
    </lineage>
</organism>
<dbReference type="EMBL" id="QJKJ01003136">
    <property type="protein sequence ID" value="RDX99786.1"/>
    <property type="molecule type" value="Genomic_DNA"/>
</dbReference>
<accession>A0A371HAL5</accession>
<proteinExistence type="predicted"/>
<name>A0A371HAL5_MUCPR</name>
<feature type="domain" description="Retrovirus-related Pol polyprotein from transposon TNT 1-94-like beta-barrel" evidence="1">
    <location>
        <begin position="18"/>
        <end position="61"/>
    </location>
</feature>
<keyword evidence="3" id="KW-1185">Reference proteome</keyword>
<reference evidence="2" key="1">
    <citation type="submission" date="2018-05" db="EMBL/GenBank/DDBJ databases">
        <title>Draft genome of Mucuna pruriens seed.</title>
        <authorList>
            <person name="Nnadi N.E."/>
            <person name="Vos R."/>
            <person name="Hasami M.H."/>
            <person name="Devisetty U.K."/>
            <person name="Aguiy J.C."/>
        </authorList>
    </citation>
    <scope>NUCLEOTIDE SEQUENCE [LARGE SCALE GENOMIC DNA]</scope>
    <source>
        <strain evidence="2">JCA_2017</strain>
    </source>
</reference>
<sequence>MVESSNYKYVQPAIPKYSNHITDNKEWFSKLDKNFRHTVKLDNETRIAVMGKGSVPLNVNGVTHTGLEHASQLWHS</sequence>
<gene>
    <name evidence="2" type="ORF">CR513_17113</name>
</gene>
<dbReference type="Proteomes" id="UP000257109">
    <property type="component" value="Unassembled WGS sequence"/>
</dbReference>
<dbReference type="AlphaFoldDB" id="A0A371HAL5"/>
<evidence type="ECO:0000313" key="3">
    <source>
        <dbReference type="Proteomes" id="UP000257109"/>
    </source>
</evidence>